<dbReference type="SUPFAM" id="SSF47769">
    <property type="entry name" value="SAM/Pointed domain"/>
    <property type="match status" value="1"/>
</dbReference>
<comment type="similarity">
    <text evidence="1 3">Belongs to the ETS family.</text>
</comment>
<dbReference type="InterPro" id="IPR036388">
    <property type="entry name" value="WH-like_DNA-bd_sf"/>
</dbReference>
<feature type="compositionally biased region" description="Low complexity" evidence="4">
    <location>
        <begin position="216"/>
        <end position="227"/>
    </location>
</feature>
<dbReference type="PRINTS" id="PR00454">
    <property type="entry name" value="ETSDOMAIN"/>
</dbReference>
<comment type="subcellular location">
    <subcellularLocation>
        <location evidence="3">Nucleus</location>
    </subcellularLocation>
</comment>
<organism evidence="7 8">
    <name type="scientific">Knipowitschia caucasica</name>
    <name type="common">Caucasian dwarf goby</name>
    <name type="synonym">Pomatoschistus caucasicus</name>
    <dbReference type="NCBI Taxonomy" id="637954"/>
    <lineage>
        <taxon>Eukaryota</taxon>
        <taxon>Metazoa</taxon>
        <taxon>Chordata</taxon>
        <taxon>Craniata</taxon>
        <taxon>Vertebrata</taxon>
        <taxon>Euteleostomi</taxon>
        <taxon>Actinopterygii</taxon>
        <taxon>Neopterygii</taxon>
        <taxon>Teleostei</taxon>
        <taxon>Neoteleostei</taxon>
        <taxon>Acanthomorphata</taxon>
        <taxon>Gobiaria</taxon>
        <taxon>Gobiiformes</taxon>
        <taxon>Gobioidei</taxon>
        <taxon>Gobiidae</taxon>
        <taxon>Gobiinae</taxon>
        <taxon>Knipowitschia</taxon>
    </lineage>
</organism>
<dbReference type="InterPro" id="IPR013761">
    <property type="entry name" value="SAM/pointed_sf"/>
</dbReference>
<dbReference type="SMART" id="SM00251">
    <property type="entry name" value="SAM_PNT"/>
    <property type="match status" value="1"/>
</dbReference>
<evidence type="ECO:0000259" key="5">
    <source>
        <dbReference type="PROSITE" id="PS50061"/>
    </source>
</evidence>
<keyword evidence="8" id="KW-1185">Reference proteome</keyword>
<dbReference type="Pfam" id="PF02198">
    <property type="entry name" value="SAM_PNT"/>
    <property type="match status" value="1"/>
</dbReference>
<dbReference type="GO" id="GO:0000981">
    <property type="term" value="F:DNA-binding transcription factor activity, RNA polymerase II-specific"/>
    <property type="evidence" value="ECO:0007669"/>
    <property type="project" value="TreeGrafter"/>
</dbReference>
<name>A0AAV2M6L1_KNICA</name>
<dbReference type="PANTHER" id="PTHR11849">
    <property type="entry name" value="ETS"/>
    <property type="match status" value="1"/>
</dbReference>
<dbReference type="PROSITE" id="PS50061">
    <property type="entry name" value="ETS_DOMAIN_3"/>
    <property type="match status" value="1"/>
</dbReference>
<dbReference type="GO" id="GO:0030154">
    <property type="term" value="P:cell differentiation"/>
    <property type="evidence" value="ECO:0007669"/>
    <property type="project" value="TreeGrafter"/>
</dbReference>
<dbReference type="Pfam" id="PF00178">
    <property type="entry name" value="Ets"/>
    <property type="match status" value="1"/>
</dbReference>
<dbReference type="Proteomes" id="UP001497482">
    <property type="component" value="Chromosome 6"/>
</dbReference>
<dbReference type="InterPro" id="IPR000418">
    <property type="entry name" value="Ets_dom"/>
</dbReference>
<dbReference type="InterPro" id="IPR046328">
    <property type="entry name" value="ETS_fam"/>
</dbReference>
<dbReference type="InterPro" id="IPR003118">
    <property type="entry name" value="Pointed_dom"/>
</dbReference>
<evidence type="ECO:0000256" key="2">
    <source>
        <dbReference type="ARBA" id="ARBA00023125"/>
    </source>
</evidence>
<evidence type="ECO:0000256" key="1">
    <source>
        <dbReference type="ARBA" id="ARBA00005562"/>
    </source>
</evidence>
<feature type="domain" description="ETS" evidence="5">
    <location>
        <begin position="296"/>
        <end position="378"/>
    </location>
</feature>
<dbReference type="PROSITE" id="PS51433">
    <property type="entry name" value="PNT"/>
    <property type="match status" value="1"/>
</dbReference>
<evidence type="ECO:0000313" key="7">
    <source>
        <dbReference type="EMBL" id="CAL1608836.1"/>
    </source>
</evidence>
<evidence type="ECO:0000256" key="3">
    <source>
        <dbReference type="RuleBase" id="RU004019"/>
    </source>
</evidence>
<feature type="compositionally biased region" description="Polar residues" evidence="4">
    <location>
        <begin position="236"/>
        <end position="253"/>
    </location>
</feature>
<sequence>MDGSVLFFQFSGKAVSSRWRLHYSIPMAVPSLSTVLTNANFTMYQNGMTDLLTHITSPVPEQQYERISPFCWTRDDVLEWISENMEGTNFDARSINLAWSLDGPSLCRMSQADIMRLFGPQLGHHLYQNLLKHKAKPEFQSLPESDMNENLCELLDNFLFGLNSEMRFPLLSTITLGQQNEGPSVKKEEFCDNDFDLRLGLEQLTTLSDTVYYSENSDSELSSSSNSCVFSGLRTPESTSGESDWESYPSNKQIKTEMKDEEYCQRRPRGRPPKGSRDHNRSFTTPKKSKHAPRGSHLWEFIRDILVHPEKNPGLLKWEDRREGVFKFLKSEAVAQMWGQRKKNSSMTYEKLSRAMRYYYKRNILERVDGRRLVYKFGRNASGWRLSEVSPVM</sequence>
<evidence type="ECO:0000256" key="4">
    <source>
        <dbReference type="SAM" id="MobiDB-lite"/>
    </source>
</evidence>
<dbReference type="EMBL" id="OZ035828">
    <property type="protein sequence ID" value="CAL1608836.1"/>
    <property type="molecule type" value="Genomic_DNA"/>
</dbReference>
<dbReference type="AlphaFoldDB" id="A0AAV2M6L1"/>
<feature type="domain" description="PNT" evidence="6">
    <location>
        <begin position="51"/>
        <end position="137"/>
    </location>
</feature>
<dbReference type="Gene3D" id="1.10.10.10">
    <property type="entry name" value="Winged helix-like DNA-binding domain superfamily/Winged helix DNA-binding domain"/>
    <property type="match status" value="1"/>
</dbReference>
<dbReference type="Gene3D" id="1.10.150.50">
    <property type="entry name" value="Transcription Factor, Ets-1"/>
    <property type="match status" value="1"/>
</dbReference>
<keyword evidence="2 3" id="KW-0238">DNA-binding</keyword>
<evidence type="ECO:0000313" key="8">
    <source>
        <dbReference type="Proteomes" id="UP001497482"/>
    </source>
</evidence>
<dbReference type="InterPro" id="IPR036390">
    <property type="entry name" value="WH_DNA-bd_sf"/>
</dbReference>
<dbReference type="FunFam" id="1.10.10.10:FF:000244">
    <property type="entry name" value="ETS-related transcription factor Elf-5 isoform X1"/>
    <property type="match status" value="1"/>
</dbReference>
<protein>
    <submittedName>
        <fullName evidence="7">Uncharacterized protein</fullName>
    </submittedName>
</protein>
<feature type="compositionally biased region" description="Basic and acidic residues" evidence="4">
    <location>
        <begin position="254"/>
        <end position="265"/>
    </location>
</feature>
<dbReference type="SMART" id="SM00413">
    <property type="entry name" value="ETS"/>
    <property type="match status" value="1"/>
</dbReference>
<dbReference type="GO" id="GO:0005634">
    <property type="term" value="C:nucleus"/>
    <property type="evidence" value="ECO:0007669"/>
    <property type="project" value="UniProtKB-SubCell"/>
</dbReference>
<reference evidence="7 8" key="1">
    <citation type="submission" date="2024-04" db="EMBL/GenBank/DDBJ databases">
        <authorList>
            <person name="Waldvogel A.-M."/>
            <person name="Schoenle A."/>
        </authorList>
    </citation>
    <scope>NUCLEOTIDE SEQUENCE [LARGE SCALE GENOMIC DNA]</scope>
</reference>
<evidence type="ECO:0000259" key="6">
    <source>
        <dbReference type="PROSITE" id="PS51433"/>
    </source>
</evidence>
<keyword evidence="3" id="KW-0539">Nucleus</keyword>
<accession>A0AAV2M6L1</accession>
<feature type="region of interest" description="Disordered" evidence="4">
    <location>
        <begin position="216"/>
        <end position="294"/>
    </location>
</feature>
<gene>
    <name evidence="7" type="ORF">KC01_LOCUS35692</name>
</gene>
<proteinExistence type="inferred from homology"/>
<dbReference type="SUPFAM" id="SSF46785">
    <property type="entry name" value="Winged helix' DNA-binding domain"/>
    <property type="match status" value="1"/>
</dbReference>
<dbReference type="PANTHER" id="PTHR11849:SF13">
    <property type="entry name" value="ETS-RELATED TRANSCRIPTION FACTOR ELF-3"/>
    <property type="match status" value="1"/>
</dbReference>
<dbReference type="GO" id="GO:0043565">
    <property type="term" value="F:sequence-specific DNA binding"/>
    <property type="evidence" value="ECO:0007669"/>
    <property type="project" value="InterPro"/>
</dbReference>